<evidence type="ECO:0000313" key="3">
    <source>
        <dbReference type="Proteomes" id="UP001295740"/>
    </source>
</evidence>
<proteinExistence type="predicted"/>
<name>A0AAI8VNP6_9PEZI</name>
<dbReference type="Proteomes" id="UP001295740">
    <property type="component" value="Unassembled WGS sequence"/>
</dbReference>
<dbReference type="EMBL" id="CAUWAG010000010">
    <property type="protein sequence ID" value="CAJ2508270.1"/>
    <property type="molecule type" value="Genomic_DNA"/>
</dbReference>
<evidence type="ECO:0000256" key="1">
    <source>
        <dbReference type="SAM" id="MobiDB-lite"/>
    </source>
</evidence>
<accession>A0AAI8VNP6</accession>
<protein>
    <submittedName>
        <fullName evidence="2">Uu.00g094560.m01.CDS01</fullName>
    </submittedName>
</protein>
<feature type="compositionally biased region" description="Acidic residues" evidence="1">
    <location>
        <begin position="139"/>
        <end position="152"/>
    </location>
</feature>
<evidence type="ECO:0000313" key="2">
    <source>
        <dbReference type="EMBL" id="CAJ2508270.1"/>
    </source>
</evidence>
<keyword evidence="3" id="KW-1185">Reference proteome</keyword>
<feature type="compositionally biased region" description="Polar residues" evidence="1">
    <location>
        <begin position="126"/>
        <end position="135"/>
    </location>
</feature>
<dbReference type="AlphaFoldDB" id="A0AAI8VNP6"/>
<sequence>MPHLDAGRVHVGRGRTECTGFNISSMSGVLGTQAYKRYFGNPISYRQGGITAFMSAGYLLKDQSTRIGHATSEVGSLSTGVDAIASQEGDDINDLPASFSVISMDDAMTGAKQSLIMDVEPEAALSQSLGNTSDTAKSDEDESWLMMDEDES</sequence>
<gene>
    <name evidence="2" type="ORF">KHLLAP_LOCUS8738</name>
</gene>
<comment type="caution">
    <text evidence="2">The sequence shown here is derived from an EMBL/GenBank/DDBJ whole genome shotgun (WGS) entry which is preliminary data.</text>
</comment>
<organism evidence="2 3">
    <name type="scientific">Anthostomella pinea</name>
    <dbReference type="NCBI Taxonomy" id="933095"/>
    <lineage>
        <taxon>Eukaryota</taxon>
        <taxon>Fungi</taxon>
        <taxon>Dikarya</taxon>
        <taxon>Ascomycota</taxon>
        <taxon>Pezizomycotina</taxon>
        <taxon>Sordariomycetes</taxon>
        <taxon>Xylariomycetidae</taxon>
        <taxon>Xylariales</taxon>
        <taxon>Xylariaceae</taxon>
        <taxon>Anthostomella</taxon>
    </lineage>
</organism>
<reference evidence="2" key="1">
    <citation type="submission" date="2023-10" db="EMBL/GenBank/DDBJ databases">
        <authorList>
            <person name="Hackl T."/>
        </authorList>
    </citation>
    <scope>NUCLEOTIDE SEQUENCE</scope>
</reference>
<feature type="region of interest" description="Disordered" evidence="1">
    <location>
        <begin position="126"/>
        <end position="152"/>
    </location>
</feature>